<feature type="region of interest" description="Disordered" evidence="1">
    <location>
        <begin position="1"/>
        <end position="29"/>
    </location>
</feature>
<dbReference type="AlphaFoldDB" id="A0A7W4TLG4"/>
<evidence type="ECO:0000313" key="2">
    <source>
        <dbReference type="EMBL" id="MBB2901000.1"/>
    </source>
</evidence>
<evidence type="ECO:0000256" key="1">
    <source>
        <dbReference type="SAM" id="MobiDB-lite"/>
    </source>
</evidence>
<dbReference type="EMBL" id="JACHVY010000001">
    <property type="protein sequence ID" value="MBB2901000.1"/>
    <property type="molecule type" value="Genomic_DNA"/>
</dbReference>
<dbReference type="Proteomes" id="UP000533269">
    <property type="component" value="Unassembled WGS sequence"/>
</dbReference>
<accession>A0A7W4TLG4</accession>
<gene>
    <name evidence="2" type="ORF">FHR75_001788</name>
</gene>
<proteinExistence type="predicted"/>
<comment type="caution">
    <text evidence="2">The sequence shown here is derived from an EMBL/GenBank/DDBJ whole genome shotgun (WGS) entry which is preliminary data.</text>
</comment>
<name>A0A7W4TLG4_KINRA</name>
<reference evidence="2 3" key="1">
    <citation type="submission" date="2020-08" db="EMBL/GenBank/DDBJ databases">
        <title>The Agave Microbiome: Exploring the role of microbial communities in plant adaptations to desert environments.</title>
        <authorList>
            <person name="Partida-Martinez L.P."/>
        </authorList>
    </citation>
    <scope>NUCLEOTIDE SEQUENCE [LARGE SCALE GENOMIC DNA]</scope>
    <source>
        <strain evidence="2 3">AS2.23</strain>
    </source>
</reference>
<sequence length="29" mass="3214">MSAFVRHHPGYRGATVPARPGHLDAVTRR</sequence>
<organism evidence="2 3">
    <name type="scientific">Kineococcus radiotolerans</name>
    <dbReference type="NCBI Taxonomy" id="131568"/>
    <lineage>
        <taxon>Bacteria</taxon>
        <taxon>Bacillati</taxon>
        <taxon>Actinomycetota</taxon>
        <taxon>Actinomycetes</taxon>
        <taxon>Kineosporiales</taxon>
        <taxon>Kineosporiaceae</taxon>
        <taxon>Kineococcus</taxon>
    </lineage>
</organism>
<feature type="compositionally biased region" description="Basic residues" evidence="1">
    <location>
        <begin position="1"/>
        <end position="10"/>
    </location>
</feature>
<reference evidence="2 3" key="2">
    <citation type="submission" date="2020-08" db="EMBL/GenBank/DDBJ databases">
        <authorList>
            <person name="Partida-Martinez L."/>
            <person name="Huntemann M."/>
            <person name="Clum A."/>
            <person name="Wang J."/>
            <person name="Palaniappan K."/>
            <person name="Ritter S."/>
            <person name="Chen I.-M."/>
            <person name="Stamatis D."/>
            <person name="Reddy T."/>
            <person name="O'Malley R."/>
            <person name="Daum C."/>
            <person name="Shapiro N."/>
            <person name="Ivanova N."/>
            <person name="Kyrpides N."/>
            <person name="Woyke T."/>
        </authorList>
    </citation>
    <scope>NUCLEOTIDE SEQUENCE [LARGE SCALE GENOMIC DNA]</scope>
    <source>
        <strain evidence="2 3">AS2.23</strain>
    </source>
</reference>
<evidence type="ECO:0000313" key="3">
    <source>
        <dbReference type="Proteomes" id="UP000533269"/>
    </source>
</evidence>
<protein>
    <submittedName>
        <fullName evidence="2">Uncharacterized protein</fullName>
    </submittedName>
</protein>